<evidence type="ECO:0000256" key="1">
    <source>
        <dbReference type="ARBA" id="ARBA00008791"/>
    </source>
</evidence>
<comment type="caution">
    <text evidence="4">The sequence shown here is derived from an EMBL/GenBank/DDBJ whole genome shotgun (WGS) entry which is preliminary data.</text>
</comment>
<feature type="domain" description="UspA" evidence="3">
    <location>
        <begin position="1"/>
        <end position="148"/>
    </location>
</feature>
<evidence type="ECO:0000259" key="3">
    <source>
        <dbReference type="Pfam" id="PF00582"/>
    </source>
</evidence>
<gene>
    <name evidence="4" type="primary">uspA1</name>
    <name evidence="4" type="ORF">GCM10010976_20590</name>
</gene>
<dbReference type="CDD" id="cd00293">
    <property type="entry name" value="USP-like"/>
    <property type="match status" value="1"/>
</dbReference>
<dbReference type="Proteomes" id="UP000625976">
    <property type="component" value="Unassembled WGS sequence"/>
</dbReference>
<name>A0A917LPZ3_9FLAO</name>
<evidence type="ECO:0000256" key="2">
    <source>
        <dbReference type="PIRNR" id="PIRNR006276"/>
    </source>
</evidence>
<comment type="similarity">
    <text evidence="1 2">Belongs to the universal stress protein A family.</text>
</comment>
<organism evidence="4 5">
    <name type="scientific">Bizionia arctica</name>
    <dbReference type="NCBI Taxonomy" id="1495645"/>
    <lineage>
        <taxon>Bacteria</taxon>
        <taxon>Pseudomonadati</taxon>
        <taxon>Bacteroidota</taxon>
        <taxon>Flavobacteriia</taxon>
        <taxon>Flavobacteriales</taxon>
        <taxon>Flavobacteriaceae</taxon>
        <taxon>Bizionia</taxon>
    </lineage>
</organism>
<dbReference type="PIRSF" id="PIRSF006276">
    <property type="entry name" value="UspA"/>
    <property type="match status" value="1"/>
</dbReference>
<evidence type="ECO:0000313" key="5">
    <source>
        <dbReference type="Proteomes" id="UP000625976"/>
    </source>
</evidence>
<keyword evidence="5" id="KW-1185">Reference proteome</keyword>
<comment type="subcellular location">
    <subcellularLocation>
        <location evidence="2">Cytoplasm</location>
    </subcellularLocation>
</comment>
<sequence>MKKICIALDTSPSAEKIATLGYEYAKALKAEVVLVHAVNDAALYAMDYDPIMGYNGFLIQNNIEFVEGLEVEAGKFLEATAKFLGEPDLQTKVLDGEADYEILEFIKEWEADLLVIGTHSHNVLENVLMGNTAVKLVRHSKILLLVVPVKE</sequence>
<accession>A0A917LPZ3</accession>
<keyword evidence="2" id="KW-0963">Cytoplasm</keyword>
<dbReference type="InterPro" id="IPR006016">
    <property type="entry name" value="UspA"/>
</dbReference>
<dbReference type="RefSeq" id="WP_188464464.1">
    <property type="nucleotide sequence ID" value="NZ_BMFQ01000002.1"/>
</dbReference>
<dbReference type="InterPro" id="IPR006015">
    <property type="entry name" value="Universal_stress_UspA"/>
</dbReference>
<dbReference type="InterPro" id="IPR014729">
    <property type="entry name" value="Rossmann-like_a/b/a_fold"/>
</dbReference>
<reference evidence="4" key="2">
    <citation type="submission" date="2020-09" db="EMBL/GenBank/DDBJ databases">
        <authorList>
            <person name="Sun Q."/>
            <person name="Zhou Y."/>
        </authorList>
    </citation>
    <scope>NUCLEOTIDE SEQUENCE</scope>
    <source>
        <strain evidence="4">CGMCC 1.12751</strain>
    </source>
</reference>
<protein>
    <recommendedName>
        <fullName evidence="2">Universal stress protein</fullName>
    </recommendedName>
</protein>
<proteinExistence type="inferred from homology"/>
<dbReference type="AlphaFoldDB" id="A0A917LPZ3"/>
<evidence type="ECO:0000313" key="4">
    <source>
        <dbReference type="EMBL" id="GGG49145.1"/>
    </source>
</evidence>
<dbReference type="Pfam" id="PF00582">
    <property type="entry name" value="Usp"/>
    <property type="match status" value="1"/>
</dbReference>
<dbReference type="PANTHER" id="PTHR46268">
    <property type="entry name" value="STRESS RESPONSE PROTEIN NHAX"/>
    <property type="match status" value="1"/>
</dbReference>
<dbReference type="GO" id="GO:0005737">
    <property type="term" value="C:cytoplasm"/>
    <property type="evidence" value="ECO:0007669"/>
    <property type="project" value="UniProtKB-SubCell"/>
</dbReference>
<reference evidence="4" key="1">
    <citation type="journal article" date="2014" name="Int. J. Syst. Evol. Microbiol.">
        <title>Complete genome sequence of Corynebacterium casei LMG S-19264T (=DSM 44701T), isolated from a smear-ripened cheese.</title>
        <authorList>
            <consortium name="US DOE Joint Genome Institute (JGI-PGF)"/>
            <person name="Walter F."/>
            <person name="Albersmeier A."/>
            <person name="Kalinowski J."/>
            <person name="Ruckert C."/>
        </authorList>
    </citation>
    <scope>NUCLEOTIDE SEQUENCE</scope>
    <source>
        <strain evidence="4">CGMCC 1.12751</strain>
    </source>
</reference>
<dbReference type="SUPFAM" id="SSF52402">
    <property type="entry name" value="Adenine nucleotide alpha hydrolases-like"/>
    <property type="match status" value="1"/>
</dbReference>
<dbReference type="EMBL" id="BMFQ01000002">
    <property type="protein sequence ID" value="GGG49145.1"/>
    <property type="molecule type" value="Genomic_DNA"/>
</dbReference>
<dbReference type="PRINTS" id="PR01438">
    <property type="entry name" value="UNVRSLSTRESS"/>
</dbReference>
<dbReference type="Gene3D" id="3.40.50.620">
    <property type="entry name" value="HUPs"/>
    <property type="match status" value="1"/>
</dbReference>
<dbReference type="PANTHER" id="PTHR46268:SF6">
    <property type="entry name" value="UNIVERSAL STRESS PROTEIN UP12"/>
    <property type="match status" value="1"/>
</dbReference>